<dbReference type="FunFam" id="2.60.450.10:FF:000003">
    <property type="entry name" value="LPS-assembly protein LptD"/>
    <property type="match status" value="1"/>
</dbReference>
<gene>
    <name evidence="5" type="primary">lptD</name>
    <name evidence="8" type="ORF">C3430_12920</name>
</gene>
<comment type="function">
    <text evidence="5">Together with LptE, is involved in the assembly of lipopolysaccharide (LPS) at the surface of the outer membrane.</text>
</comment>
<dbReference type="PANTHER" id="PTHR30189:SF1">
    <property type="entry name" value="LPS-ASSEMBLY PROTEIN LPTD"/>
    <property type="match status" value="1"/>
</dbReference>
<evidence type="ECO:0000259" key="7">
    <source>
        <dbReference type="Pfam" id="PF04453"/>
    </source>
</evidence>
<feature type="domain" description="LptD C-terminal" evidence="7">
    <location>
        <begin position="309"/>
        <end position="699"/>
    </location>
</feature>
<feature type="chain" id="PRO_5015790447" description="LPS-assembly protein LptD" evidence="5">
    <location>
        <begin position="25"/>
        <end position="786"/>
    </location>
</feature>
<dbReference type="InterPro" id="IPR020889">
    <property type="entry name" value="LipoPS_assembly_LptD"/>
</dbReference>
<evidence type="ECO:0000256" key="1">
    <source>
        <dbReference type="ARBA" id="ARBA00022729"/>
    </source>
</evidence>
<keyword evidence="1 5" id="KW-0732">Signal</keyword>
<keyword evidence="2 5" id="KW-0472">Membrane</keyword>
<organism evidence="8 9">
    <name type="scientific">Citrobacter amalonaticus</name>
    <dbReference type="NCBI Taxonomy" id="35703"/>
    <lineage>
        <taxon>Bacteria</taxon>
        <taxon>Pseudomonadati</taxon>
        <taxon>Pseudomonadota</taxon>
        <taxon>Gammaproteobacteria</taxon>
        <taxon>Enterobacterales</taxon>
        <taxon>Enterobacteriaceae</taxon>
        <taxon>Citrobacter</taxon>
    </lineage>
</organism>
<reference evidence="8 9" key="1">
    <citation type="submission" date="2018-01" db="EMBL/GenBank/DDBJ databases">
        <title>Complete genome sequences of 14 Citrobacter spp. isolated from plant in Canada.</title>
        <authorList>
            <person name="Bhandare S.G."/>
            <person name="Colavecchio A."/>
            <person name="Jeukens J."/>
            <person name="Emond-Rheault J.-G."/>
            <person name="Freschi L."/>
            <person name="Hamel J."/>
            <person name="Kukavica-Ibrulj I."/>
            <person name="Levesque R."/>
            <person name="Goodridge L."/>
        </authorList>
    </citation>
    <scope>NUCLEOTIDE SEQUENCE [LARGE SCALE GENOMIC DNA]</scope>
    <source>
        <strain evidence="8 9">S1285</strain>
    </source>
</reference>
<sequence length="786" mass="89906" precursor="true">MKKRIPTFLATMIATALYSQQGLAADLASQCMLGVPSYDRPLVKGDTNELPVTINADHAKGNYPDDAVFTGNVDIMQGNSRLQADEVQLHQKEAQGQPEPIRTVDALGNVHYDDNQVILKGPKGWANLNTKDTNVWEGDYQMVGRQGRGKADLMKQRGENRYTILENGSFTSCLPGSDTWSVVGSEVIHDREEQVAEIWNARFKLGPVPVFYSPYLQLPVGDKRRSGFLIPNAKYSTKNYFEFYLPYYWNIAPNMDATITPHYMHRRGGIMWENEFRYLSQAGAGLMELDYLNSDRVYDDEHPNDSNSRRWLFYWQHSGVMDQVWRFNVDYTKVSDSSYFNDFDNKYGSSTDGYATQKFSVGYAVQNFNATVSTKQFQVFDDQNRSSYSAEPQLDVNFYQNDVGPFDTRIYGQAVKFVNTKDNMPEATRVHLEPTINLPLSNNWGSINTEAKLMATHYQQTNLDWYNNNPGNVNKLDDSANRVMPQFKVDGKMVFERDMNMLAPGYTQTLEPRAQYLYVPYRDQSKIYNYDSSLLQSDYTGLFRDRTYGGLDRIASANQVSTGITSRVYDDVAVERFNVSVGQIYYFTESRTGDDNINWEKDDKTGSLVWAGDTYWRMTDRWGLRGGIQYDTRLDNVATSSTSLEYRRDENRMVQLNYRYASPEYIQATLPKNYSTAEQYKNGISQVGGVASWPIADRWSIVGAYYFDTNVNKAADSMLGLQYNSCCYAIRVGYERKLNGWDNDKQHAVYDDTIGFNIELRGLSSNYGLGTKEMLRSNILPYQSSL</sequence>
<dbReference type="PANTHER" id="PTHR30189">
    <property type="entry name" value="LPS-ASSEMBLY PROTEIN"/>
    <property type="match status" value="1"/>
</dbReference>
<evidence type="ECO:0000313" key="8">
    <source>
        <dbReference type="EMBL" id="POU65097.1"/>
    </source>
</evidence>
<dbReference type="InterPro" id="IPR005653">
    <property type="entry name" value="OstA-like_N"/>
</dbReference>
<comment type="caution">
    <text evidence="8">The sequence shown here is derived from an EMBL/GenBank/DDBJ whole genome shotgun (WGS) entry which is preliminary data.</text>
</comment>
<dbReference type="OrthoDB" id="9760225at2"/>
<dbReference type="GO" id="GO:0009279">
    <property type="term" value="C:cell outer membrane"/>
    <property type="evidence" value="ECO:0007669"/>
    <property type="project" value="UniProtKB-SubCell"/>
</dbReference>
<dbReference type="HAMAP" id="MF_01411">
    <property type="entry name" value="LPS_assembly_LptD"/>
    <property type="match status" value="1"/>
</dbReference>
<name>A0A2S4RX37_CITAM</name>
<dbReference type="Proteomes" id="UP000237003">
    <property type="component" value="Unassembled WGS sequence"/>
</dbReference>
<dbReference type="GO" id="GO:0015920">
    <property type="term" value="P:lipopolysaccharide transport"/>
    <property type="evidence" value="ECO:0007669"/>
    <property type="project" value="InterPro"/>
</dbReference>
<feature type="signal peptide" evidence="5">
    <location>
        <begin position="1"/>
        <end position="24"/>
    </location>
</feature>
<keyword evidence="4 5" id="KW-0998">Cell outer membrane</keyword>
<evidence type="ECO:0000256" key="3">
    <source>
        <dbReference type="ARBA" id="ARBA00023157"/>
    </source>
</evidence>
<evidence type="ECO:0000256" key="4">
    <source>
        <dbReference type="ARBA" id="ARBA00023237"/>
    </source>
</evidence>
<dbReference type="AlphaFoldDB" id="A0A2S4RX37"/>
<dbReference type="InterPro" id="IPR007543">
    <property type="entry name" value="LptD_C"/>
</dbReference>
<dbReference type="EMBL" id="PQLX01000004">
    <property type="protein sequence ID" value="POU65097.1"/>
    <property type="molecule type" value="Genomic_DNA"/>
</dbReference>
<protein>
    <recommendedName>
        <fullName evidence="5">LPS-assembly protein LptD</fullName>
    </recommendedName>
</protein>
<dbReference type="Pfam" id="PF03968">
    <property type="entry name" value="LptD_N"/>
    <property type="match status" value="1"/>
</dbReference>
<comment type="similarity">
    <text evidence="5">Belongs to the LptD family.</text>
</comment>
<dbReference type="GO" id="GO:1990351">
    <property type="term" value="C:transporter complex"/>
    <property type="evidence" value="ECO:0007669"/>
    <property type="project" value="TreeGrafter"/>
</dbReference>
<proteinExistence type="inferred from homology"/>
<evidence type="ECO:0000256" key="2">
    <source>
        <dbReference type="ARBA" id="ARBA00023136"/>
    </source>
</evidence>
<dbReference type="GO" id="GO:0043165">
    <property type="term" value="P:Gram-negative-bacterium-type cell outer membrane assembly"/>
    <property type="evidence" value="ECO:0007669"/>
    <property type="project" value="UniProtKB-UniRule"/>
</dbReference>
<dbReference type="RefSeq" id="WP_103778031.1">
    <property type="nucleotide sequence ID" value="NZ_PQLX01000004.1"/>
</dbReference>
<comment type="subunit">
    <text evidence="5">Component of the lipopolysaccharide transport and assembly complex. Interacts with LptE and LptA.</text>
</comment>
<accession>A0A2S4RX37</accession>
<dbReference type="InterPro" id="IPR050218">
    <property type="entry name" value="LptD"/>
</dbReference>
<evidence type="ECO:0000313" key="9">
    <source>
        <dbReference type="Proteomes" id="UP000237003"/>
    </source>
</evidence>
<comment type="caution">
    <text evidence="5">Lacks conserved residue(s) required for the propagation of feature annotation.</text>
</comment>
<evidence type="ECO:0000256" key="5">
    <source>
        <dbReference type="HAMAP-Rule" id="MF_01411"/>
    </source>
</evidence>
<dbReference type="STRING" id="35703.AL524_22175"/>
<dbReference type="NCBIfam" id="NF002997">
    <property type="entry name" value="PRK03761.1"/>
    <property type="match status" value="1"/>
</dbReference>
<comment type="subcellular location">
    <subcellularLocation>
        <location evidence="5">Cell outer membrane</location>
    </subcellularLocation>
</comment>
<keyword evidence="3" id="KW-1015">Disulfide bond</keyword>
<dbReference type="Pfam" id="PF04453">
    <property type="entry name" value="LptD"/>
    <property type="match status" value="1"/>
</dbReference>
<dbReference type="Gene3D" id="2.60.450.10">
    <property type="entry name" value="Lipopolysaccharide (LPS) transport protein A like domain"/>
    <property type="match status" value="1"/>
</dbReference>
<evidence type="ECO:0000259" key="6">
    <source>
        <dbReference type="Pfam" id="PF03968"/>
    </source>
</evidence>
<feature type="domain" description="Organic solvent tolerance-like N-terminal" evidence="6">
    <location>
        <begin position="53"/>
        <end position="194"/>
    </location>
</feature>